<sequence>MGVGLREGRQPPVSSVYQVSGQLTPPVLTFPFTSTPFRLHLVSLLHLQSSPSFTSTPFHPHLVSLLHFQSSPSFTTSTQFTFTLSHFYTSSPHHPSPLPHLSPPHLLTSPSFTSTISHFTFLHL</sequence>
<organism evidence="1 2">
    <name type="scientific">Petrolisthes cinctipes</name>
    <name type="common">Flat porcelain crab</name>
    <dbReference type="NCBI Taxonomy" id="88211"/>
    <lineage>
        <taxon>Eukaryota</taxon>
        <taxon>Metazoa</taxon>
        <taxon>Ecdysozoa</taxon>
        <taxon>Arthropoda</taxon>
        <taxon>Crustacea</taxon>
        <taxon>Multicrustacea</taxon>
        <taxon>Malacostraca</taxon>
        <taxon>Eumalacostraca</taxon>
        <taxon>Eucarida</taxon>
        <taxon>Decapoda</taxon>
        <taxon>Pleocyemata</taxon>
        <taxon>Anomura</taxon>
        <taxon>Galatheoidea</taxon>
        <taxon>Porcellanidae</taxon>
        <taxon>Petrolisthes</taxon>
    </lineage>
</organism>
<dbReference type="EMBL" id="JAWQEG010008621">
    <property type="protein sequence ID" value="KAK3849945.1"/>
    <property type="molecule type" value="Genomic_DNA"/>
</dbReference>
<dbReference type="AlphaFoldDB" id="A0AAE1EGC6"/>
<protein>
    <submittedName>
        <fullName evidence="1">Uncharacterized protein</fullName>
    </submittedName>
</protein>
<evidence type="ECO:0000313" key="2">
    <source>
        <dbReference type="Proteomes" id="UP001286313"/>
    </source>
</evidence>
<accession>A0AAE1EGC6</accession>
<reference evidence="1" key="1">
    <citation type="submission" date="2023-10" db="EMBL/GenBank/DDBJ databases">
        <title>Genome assemblies of two species of porcelain crab, Petrolisthes cinctipes and Petrolisthes manimaculis (Anomura: Porcellanidae).</title>
        <authorList>
            <person name="Angst P."/>
        </authorList>
    </citation>
    <scope>NUCLEOTIDE SEQUENCE</scope>
    <source>
        <strain evidence="1">PB745_01</strain>
        <tissue evidence="1">Gill</tissue>
    </source>
</reference>
<name>A0AAE1EGC6_PETCI</name>
<evidence type="ECO:0000313" key="1">
    <source>
        <dbReference type="EMBL" id="KAK3849945.1"/>
    </source>
</evidence>
<keyword evidence="2" id="KW-1185">Reference proteome</keyword>
<dbReference type="Proteomes" id="UP001286313">
    <property type="component" value="Unassembled WGS sequence"/>
</dbReference>
<comment type="caution">
    <text evidence="1">The sequence shown here is derived from an EMBL/GenBank/DDBJ whole genome shotgun (WGS) entry which is preliminary data.</text>
</comment>
<proteinExistence type="predicted"/>
<gene>
    <name evidence="1" type="ORF">Pcinc_043326</name>
</gene>